<evidence type="ECO:0000313" key="2">
    <source>
        <dbReference type="Proteomes" id="UP001595645"/>
    </source>
</evidence>
<organism evidence="1 2">
    <name type="scientific">Amycolatopsis speibonae</name>
    <dbReference type="NCBI Taxonomy" id="1450224"/>
    <lineage>
        <taxon>Bacteria</taxon>
        <taxon>Bacillati</taxon>
        <taxon>Actinomycetota</taxon>
        <taxon>Actinomycetes</taxon>
        <taxon>Pseudonocardiales</taxon>
        <taxon>Pseudonocardiaceae</taxon>
        <taxon>Amycolatopsis</taxon>
    </lineage>
</organism>
<reference evidence="2" key="1">
    <citation type="journal article" date="2019" name="Int. J. Syst. Evol. Microbiol.">
        <title>The Global Catalogue of Microorganisms (GCM) 10K type strain sequencing project: providing services to taxonomists for standard genome sequencing and annotation.</title>
        <authorList>
            <consortium name="The Broad Institute Genomics Platform"/>
            <consortium name="The Broad Institute Genome Sequencing Center for Infectious Disease"/>
            <person name="Wu L."/>
            <person name="Ma J."/>
        </authorList>
    </citation>
    <scope>NUCLEOTIDE SEQUENCE [LARGE SCALE GENOMIC DNA]</scope>
    <source>
        <strain evidence="2">CGMCC 4.7676</strain>
    </source>
</reference>
<name>A0ABV7NV59_9PSEU</name>
<keyword evidence="2" id="KW-1185">Reference proteome</keyword>
<dbReference type="Proteomes" id="UP001595645">
    <property type="component" value="Unassembled WGS sequence"/>
</dbReference>
<protein>
    <submittedName>
        <fullName evidence="1">Uncharacterized protein</fullName>
    </submittedName>
</protein>
<proteinExistence type="predicted"/>
<sequence length="130" mass="13587">MRYESDNGCQTSKRRYGSVSAYLVDNAGIDQYDKNEGFQSPTTISGRDAVEISGFGGSASACLIGVSVTPKARASISLTLSGGTNEQACTQVRPIAEKFSAQLPREADSDQSLARVNLAVTSSISTTGSP</sequence>
<evidence type="ECO:0000313" key="1">
    <source>
        <dbReference type="EMBL" id="MFC3449624.1"/>
    </source>
</evidence>
<gene>
    <name evidence="1" type="ORF">ACFOSH_09295</name>
</gene>
<accession>A0ABV7NV59</accession>
<dbReference type="EMBL" id="JBHRWK010000014">
    <property type="protein sequence ID" value="MFC3449624.1"/>
    <property type="molecule type" value="Genomic_DNA"/>
</dbReference>
<comment type="caution">
    <text evidence="1">The sequence shown here is derived from an EMBL/GenBank/DDBJ whole genome shotgun (WGS) entry which is preliminary data.</text>
</comment>